<comment type="similarity">
    <text evidence="1">Belongs to the UPF0161 family.</text>
</comment>
<gene>
    <name evidence="2" type="ORF">CSA56_16195</name>
</gene>
<comment type="caution">
    <text evidence="2">The sequence shown here is derived from an EMBL/GenBank/DDBJ whole genome shotgun (WGS) entry which is preliminary data.</text>
</comment>
<dbReference type="GO" id="GO:0005886">
    <property type="term" value="C:plasma membrane"/>
    <property type="evidence" value="ECO:0007669"/>
    <property type="project" value="UniProtKB-SubCell"/>
</dbReference>
<dbReference type="Pfam" id="PF01809">
    <property type="entry name" value="YidD"/>
    <property type="match status" value="1"/>
</dbReference>
<organism evidence="2 3">
    <name type="scientific">candidate division KSB3 bacterium</name>
    <dbReference type="NCBI Taxonomy" id="2044937"/>
    <lineage>
        <taxon>Bacteria</taxon>
        <taxon>candidate division KSB3</taxon>
    </lineage>
</organism>
<name>A0A2G6K9V7_9BACT</name>
<comment type="subcellular location">
    <subcellularLocation>
        <location evidence="1">Cell membrane</location>
        <topology evidence="1">Peripheral membrane protein</topology>
        <orientation evidence="1">Cytoplasmic side</orientation>
    </subcellularLocation>
</comment>
<dbReference type="NCBIfam" id="TIGR00278">
    <property type="entry name" value="membrane protein insertion efficiency factor YidD"/>
    <property type="match status" value="1"/>
</dbReference>
<keyword evidence="1" id="KW-1003">Cell membrane</keyword>
<dbReference type="EMBL" id="PDSK01000117">
    <property type="protein sequence ID" value="PIE32150.1"/>
    <property type="molecule type" value="Genomic_DNA"/>
</dbReference>
<evidence type="ECO:0000313" key="2">
    <source>
        <dbReference type="EMBL" id="PIE32150.1"/>
    </source>
</evidence>
<protein>
    <recommendedName>
        <fullName evidence="1">Putative membrane protein insertion efficiency factor</fullName>
    </recommendedName>
</protein>
<dbReference type="PANTHER" id="PTHR33383">
    <property type="entry name" value="MEMBRANE PROTEIN INSERTION EFFICIENCY FACTOR-RELATED"/>
    <property type="match status" value="1"/>
</dbReference>
<proteinExistence type="inferred from homology"/>
<comment type="function">
    <text evidence="1">Could be involved in insertion of integral membrane proteins into the membrane.</text>
</comment>
<dbReference type="PANTHER" id="PTHR33383:SF1">
    <property type="entry name" value="MEMBRANE PROTEIN INSERTION EFFICIENCY FACTOR-RELATED"/>
    <property type="match status" value="1"/>
</dbReference>
<dbReference type="AlphaFoldDB" id="A0A2G6K9V7"/>
<dbReference type="Proteomes" id="UP000230821">
    <property type="component" value="Unassembled WGS sequence"/>
</dbReference>
<sequence>MQHILIVCITLYRRYISPFFPPTCRFYPTCSEYGIQAIRKYGAFKGSWMTLWRIMRCHPLSKGGYDPVK</sequence>
<reference evidence="2 3" key="1">
    <citation type="submission" date="2017-10" db="EMBL/GenBank/DDBJ databases">
        <title>Novel microbial diversity and functional potential in the marine mammal oral microbiome.</title>
        <authorList>
            <person name="Dudek N.K."/>
            <person name="Sun C.L."/>
            <person name="Burstein D."/>
            <person name="Kantor R.S."/>
            <person name="Aliaga Goltsman D.S."/>
            <person name="Bik E.M."/>
            <person name="Thomas B.C."/>
            <person name="Banfield J.F."/>
            <person name="Relman D.A."/>
        </authorList>
    </citation>
    <scope>NUCLEOTIDE SEQUENCE [LARGE SCALE GENOMIC DNA]</scope>
    <source>
        <strain evidence="2">DOLJORAL78_47_16</strain>
    </source>
</reference>
<keyword evidence="1" id="KW-0472">Membrane</keyword>
<dbReference type="SMART" id="SM01234">
    <property type="entry name" value="Haemolytic"/>
    <property type="match status" value="1"/>
</dbReference>
<dbReference type="HAMAP" id="MF_00386">
    <property type="entry name" value="UPF0161_YidD"/>
    <property type="match status" value="1"/>
</dbReference>
<evidence type="ECO:0000313" key="3">
    <source>
        <dbReference type="Proteomes" id="UP000230821"/>
    </source>
</evidence>
<evidence type="ECO:0000256" key="1">
    <source>
        <dbReference type="HAMAP-Rule" id="MF_00386"/>
    </source>
</evidence>
<dbReference type="InterPro" id="IPR002696">
    <property type="entry name" value="Membr_insert_effic_factor_YidD"/>
</dbReference>
<accession>A0A2G6K9V7</accession>